<name>A0A183J6E3_9BILA</name>
<reference evidence="8" key="1">
    <citation type="submission" date="2016-06" db="UniProtKB">
        <authorList>
            <consortium name="WormBaseParasite"/>
        </authorList>
    </citation>
    <scope>IDENTIFICATION</scope>
</reference>
<proteinExistence type="inferred from homology"/>
<evidence type="ECO:0000256" key="4">
    <source>
        <dbReference type="SAM" id="MobiDB-lite"/>
    </source>
</evidence>
<dbReference type="AlphaFoldDB" id="A0A183J6E3"/>
<evidence type="ECO:0000256" key="2">
    <source>
        <dbReference type="ARBA" id="ARBA00007267"/>
    </source>
</evidence>
<dbReference type="PANTHER" id="PTHR12446">
    <property type="entry name" value="TESMIN/TSO1-RELATED"/>
    <property type="match status" value="1"/>
</dbReference>
<dbReference type="InterPro" id="IPR028307">
    <property type="entry name" value="Lin-54_fam"/>
</dbReference>
<reference evidence="6 7" key="2">
    <citation type="submission" date="2018-11" db="EMBL/GenBank/DDBJ databases">
        <authorList>
            <consortium name="Pathogen Informatics"/>
        </authorList>
    </citation>
    <scope>NUCLEOTIDE SEQUENCE [LARGE SCALE GENOMIC DNA]</scope>
</reference>
<accession>A0A183J6E3</accession>
<gene>
    <name evidence="6" type="ORF">SBAD_LOCUS11441</name>
</gene>
<protein>
    <submittedName>
        <fullName evidence="8">CRC domain-containing protein</fullName>
    </submittedName>
</protein>
<feature type="compositionally biased region" description="Polar residues" evidence="4">
    <location>
        <begin position="175"/>
        <end position="185"/>
    </location>
</feature>
<feature type="domain" description="CRC" evidence="5">
    <location>
        <begin position="52"/>
        <end position="164"/>
    </location>
</feature>
<evidence type="ECO:0000256" key="3">
    <source>
        <dbReference type="ARBA" id="ARBA00023242"/>
    </source>
</evidence>
<comment type="similarity">
    <text evidence="2">Belongs to the lin-54 family.</text>
</comment>
<dbReference type="WBParaSite" id="SBAD_0001182701-mRNA-1">
    <property type="protein sequence ID" value="SBAD_0001182701-mRNA-1"/>
    <property type="gene ID" value="SBAD_0001182701"/>
</dbReference>
<dbReference type="OrthoDB" id="6283463at2759"/>
<dbReference type="GO" id="GO:0006355">
    <property type="term" value="P:regulation of DNA-templated transcription"/>
    <property type="evidence" value="ECO:0007669"/>
    <property type="project" value="TreeGrafter"/>
</dbReference>
<evidence type="ECO:0000256" key="1">
    <source>
        <dbReference type="ARBA" id="ARBA00004123"/>
    </source>
</evidence>
<sequence length="272" mass="30457">MSPLVSEVKPSYGAEFSVKKEMPDSVCGPVDISNSFFGSQPPKKRQLIFQGSKKPCNCTKSQCLKLYCDCFANGEFCRNCHCTNCKNNLTYEIDRSKAIKSCLERNPLAFQPKIGKGRIDTERLHNKGCNCKKSSCLKNYCECYEARVPCTARCKCNGCRNTEADRSNRGRPCSSLPQWRTTSPSDMSVCSQICEYPVKPDSPLSTDTQESAEFKKFPWDFMSDDAVDATALCLIAQVQELSKKNSIDFLNVQSAVLEEFGRCLQQIIQSVS</sequence>
<dbReference type="SMART" id="SM01114">
    <property type="entry name" value="CXC"/>
    <property type="match status" value="2"/>
</dbReference>
<keyword evidence="7" id="KW-1185">Reference proteome</keyword>
<dbReference type="InterPro" id="IPR005172">
    <property type="entry name" value="CRC"/>
</dbReference>
<evidence type="ECO:0000259" key="5">
    <source>
        <dbReference type="PROSITE" id="PS51634"/>
    </source>
</evidence>
<comment type="subcellular location">
    <subcellularLocation>
        <location evidence="1">Nucleus</location>
    </subcellularLocation>
</comment>
<evidence type="ECO:0000313" key="6">
    <source>
        <dbReference type="EMBL" id="VDP40068.1"/>
    </source>
</evidence>
<feature type="region of interest" description="Disordered" evidence="4">
    <location>
        <begin position="163"/>
        <end position="185"/>
    </location>
</feature>
<dbReference type="Pfam" id="PF03638">
    <property type="entry name" value="TCR"/>
    <property type="match status" value="2"/>
</dbReference>
<evidence type="ECO:0000313" key="8">
    <source>
        <dbReference type="WBParaSite" id="SBAD_0001182701-mRNA-1"/>
    </source>
</evidence>
<dbReference type="PROSITE" id="PS51634">
    <property type="entry name" value="CRC"/>
    <property type="match status" value="1"/>
</dbReference>
<organism evidence="8">
    <name type="scientific">Soboliphyme baturini</name>
    <dbReference type="NCBI Taxonomy" id="241478"/>
    <lineage>
        <taxon>Eukaryota</taxon>
        <taxon>Metazoa</taxon>
        <taxon>Ecdysozoa</taxon>
        <taxon>Nematoda</taxon>
        <taxon>Enoplea</taxon>
        <taxon>Dorylaimia</taxon>
        <taxon>Dioctophymatida</taxon>
        <taxon>Dioctophymatoidea</taxon>
        <taxon>Soboliphymatidae</taxon>
        <taxon>Soboliphyme</taxon>
    </lineage>
</organism>
<dbReference type="Proteomes" id="UP000270296">
    <property type="component" value="Unassembled WGS sequence"/>
</dbReference>
<dbReference type="GO" id="GO:0005634">
    <property type="term" value="C:nucleus"/>
    <property type="evidence" value="ECO:0007669"/>
    <property type="project" value="UniProtKB-SubCell"/>
</dbReference>
<evidence type="ECO:0000313" key="7">
    <source>
        <dbReference type="Proteomes" id="UP000270296"/>
    </source>
</evidence>
<dbReference type="EMBL" id="UZAM01015654">
    <property type="protein sequence ID" value="VDP40068.1"/>
    <property type="molecule type" value="Genomic_DNA"/>
</dbReference>
<keyword evidence="3" id="KW-0539">Nucleus</keyword>
<dbReference type="InterPro" id="IPR033467">
    <property type="entry name" value="Tesmin/TSO1-like_CXC"/>
</dbReference>
<dbReference type="PANTHER" id="PTHR12446:SF34">
    <property type="entry name" value="PROTEIN LIN-54 HOMOLOG"/>
    <property type="match status" value="1"/>
</dbReference>